<reference evidence="9" key="1">
    <citation type="submission" date="2019-11" db="EMBL/GenBank/DDBJ databases">
        <title>Genome sequence of Heliorestis convoluta strain HH, an alkaliphilic and minimalistic phototrophic bacterium from a soda lake in Egypt.</title>
        <authorList>
            <person name="Dewey E.D."/>
            <person name="Stokes L.M."/>
            <person name="Burchell B.M."/>
            <person name="Shaffer K.N."/>
            <person name="Huntington A.M."/>
            <person name="Baker J.M."/>
            <person name="Nadendla S."/>
            <person name="Giglio M.G."/>
            <person name="Touchman J.W."/>
            <person name="Blankenship R.E."/>
            <person name="Madigan M.T."/>
            <person name="Sattley W.M."/>
        </authorList>
    </citation>
    <scope>NUCLEOTIDE SEQUENCE [LARGE SCALE GENOMIC DNA]</scope>
    <source>
        <strain evidence="9">HH</strain>
    </source>
</reference>
<dbReference type="SUPFAM" id="SSF81342">
    <property type="entry name" value="Transmembrane di-heme cytochromes"/>
    <property type="match status" value="1"/>
</dbReference>
<dbReference type="InterPro" id="IPR016174">
    <property type="entry name" value="Di-haem_cyt_TM"/>
</dbReference>
<dbReference type="InterPro" id="IPR011577">
    <property type="entry name" value="Cyt_b561_bac/Ni-Hgenase"/>
</dbReference>
<dbReference type="InterPro" id="IPR051817">
    <property type="entry name" value="FDH_cytochrome_b556_subunit"/>
</dbReference>
<dbReference type="GO" id="GO:0008863">
    <property type="term" value="F:formate dehydrogenase (NAD+) activity"/>
    <property type="evidence" value="ECO:0007669"/>
    <property type="project" value="UniProtKB-EC"/>
</dbReference>
<sequence>MAKSKGPMVEKFPLDQRVVHWIGSISFIICALTGLLLFTTALDFLAPLFGGKATAGRIHLISGIVFAITPLIALIWNGKNLIHFLRDISHFDKDDIAFLKGFFPYIMNSPGYQYPPQGKYNGGEKLQALAQVFLGVAIIITGFILAFDRFFSPLLLQLSLPIHSIAALVTMLLALGHIFFAAINPRSNAALSGMINGKVPVEKVKISNTKWYEQLKKEKRI</sequence>
<proteinExistence type="predicted"/>
<evidence type="ECO:0000256" key="6">
    <source>
        <dbReference type="SAM" id="Phobius"/>
    </source>
</evidence>
<dbReference type="RefSeq" id="WP_153724247.1">
    <property type="nucleotide sequence ID" value="NZ_CP045875.1"/>
</dbReference>
<keyword evidence="4 6" id="KW-1133">Transmembrane helix</keyword>
<evidence type="ECO:0000313" key="8">
    <source>
        <dbReference type="EMBL" id="QGG46731.1"/>
    </source>
</evidence>
<feature type="transmembrane region" description="Helical" evidence="6">
    <location>
        <begin position="58"/>
        <end position="76"/>
    </location>
</feature>
<evidence type="ECO:0000313" key="9">
    <source>
        <dbReference type="Proteomes" id="UP000366051"/>
    </source>
</evidence>
<keyword evidence="9" id="KW-1185">Reference proteome</keyword>
<evidence type="ECO:0000256" key="5">
    <source>
        <dbReference type="ARBA" id="ARBA00023136"/>
    </source>
</evidence>
<name>A0A5Q2MXW8_9FIRM</name>
<keyword evidence="5 6" id="KW-0472">Membrane</keyword>
<comment type="subcellular location">
    <subcellularLocation>
        <location evidence="1">Cell membrane</location>
        <topology evidence="1">Multi-pass membrane protein</topology>
    </subcellularLocation>
</comment>
<feature type="transmembrane region" description="Helical" evidence="6">
    <location>
        <begin position="128"/>
        <end position="147"/>
    </location>
</feature>
<dbReference type="GO" id="GO:0036397">
    <property type="term" value="F:formate dehydrogenase (quinone) activity"/>
    <property type="evidence" value="ECO:0007669"/>
    <property type="project" value="TreeGrafter"/>
</dbReference>
<dbReference type="Pfam" id="PF01292">
    <property type="entry name" value="Ni_hydr_CYTB"/>
    <property type="match status" value="1"/>
</dbReference>
<keyword evidence="2" id="KW-1003">Cell membrane</keyword>
<dbReference type="KEGG" id="hcv:FTV88_0552"/>
<dbReference type="GO" id="GO:0009055">
    <property type="term" value="F:electron transfer activity"/>
    <property type="evidence" value="ECO:0007669"/>
    <property type="project" value="InterPro"/>
</dbReference>
<dbReference type="PANTHER" id="PTHR30074:SF6">
    <property type="entry name" value="FORMATE DEHYDROGENASE GAMMA SUBUNIT"/>
    <property type="match status" value="1"/>
</dbReference>
<accession>A0A5Q2MXW8</accession>
<dbReference type="AlphaFoldDB" id="A0A5Q2MXW8"/>
<evidence type="ECO:0000256" key="2">
    <source>
        <dbReference type="ARBA" id="ARBA00022475"/>
    </source>
</evidence>
<evidence type="ECO:0000256" key="1">
    <source>
        <dbReference type="ARBA" id="ARBA00004651"/>
    </source>
</evidence>
<dbReference type="GO" id="GO:0009326">
    <property type="term" value="C:formate dehydrogenase complex"/>
    <property type="evidence" value="ECO:0007669"/>
    <property type="project" value="TreeGrafter"/>
</dbReference>
<feature type="domain" description="Cytochrome b561 bacterial/Ni-hydrogenase" evidence="7">
    <location>
        <begin position="16"/>
        <end position="197"/>
    </location>
</feature>
<evidence type="ECO:0000256" key="4">
    <source>
        <dbReference type="ARBA" id="ARBA00022989"/>
    </source>
</evidence>
<keyword evidence="3 6" id="KW-0812">Transmembrane</keyword>
<dbReference type="Gene3D" id="1.20.950.20">
    <property type="entry name" value="Transmembrane di-heme cytochromes, Chain C"/>
    <property type="match status" value="1"/>
</dbReference>
<dbReference type="EC" id="1.17.1.9" evidence="8"/>
<dbReference type="EMBL" id="CP045875">
    <property type="protein sequence ID" value="QGG46731.1"/>
    <property type="molecule type" value="Genomic_DNA"/>
</dbReference>
<organism evidence="8 9">
    <name type="scientific">Heliorestis convoluta</name>
    <dbReference type="NCBI Taxonomy" id="356322"/>
    <lineage>
        <taxon>Bacteria</taxon>
        <taxon>Bacillati</taxon>
        <taxon>Bacillota</taxon>
        <taxon>Clostridia</taxon>
        <taxon>Eubacteriales</taxon>
        <taxon>Heliobacteriaceae</taxon>
        <taxon>Heliorestis</taxon>
    </lineage>
</organism>
<gene>
    <name evidence="8" type="ORF">FTV88_0552</name>
</gene>
<evidence type="ECO:0000259" key="7">
    <source>
        <dbReference type="Pfam" id="PF01292"/>
    </source>
</evidence>
<dbReference type="PANTHER" id="PTHR30074">
    <property type="entry name" value="FORMATE DEHYDROGENASE, NITRATE-INDUCIBLE, CYTOCHROME B556 FDN SUBUNIT"/>
    <property type="match status" value="1"/>
</dbReference>
<feature type="transmembrane region" description="Helical" evidence="6">
    <location>
        <begin position="162"/>
        <end position="183"/>
    </location>
</feature>
<protein>
    <submittedName>
        <fullName evidence="8">Formate dehydrogenase, gamma subunit</fullName>
        <ecNumber evidence="8">1.17.1.9</ecNumber>
    </submittedName>
</protein>
<dbReference type="GO" id="GO:0005886">
    <property type="term" value="C:plasma membrane"/>
    <property type="evidence" value="ECO:0007669"/>
    <property type="project" value="UniProtKB-SubCell"/>
</dbReference>
<feature type="transmembrane region" description="Helical" evidence="6">
    <location>
        <begin position="21"/>
        <end position="46"/>
    </location>
</feature>
<dbReference type="GO" id="GO:0015944">
    <property type="term" value="P:formate oxidation"/>
    <property type="evidence" value="ECO:0007669"/>
    <property type="project" value="TreeGrafter"/>
</dbReference>
<evidence type="ECO:0000256" key="3">
    <source>
        <dbReference type="ARBA" id="ARBA00022692"/>
    </source>
</evidence>
<dbReference type="GO" id="GO:0009061">
    <property type="term" value="P:anaerobic respiration"/>
    <property type="evidence" value="ECO:0007669"/>
    <property type="project" value="TreeGrafter"/>
</dbReference>
<dbReference type="Proteomes" id="UP000366051">
    <property type="component" value="Chromosome"/>
</dbReference>
<dbReference type="OrthoDB" id="1808646at2"/>
<dbReference type="GO" id="GO:0022904">
    <property type="term" value="P:respiratory electron transport chain"/>
    <property type="evidence" value="ECO:0007669"/>
    <property type="project" value="InterPro"/>
</dbReference>
<keyword evidence="8" id="KW-0560">Oxidoreductase</keyword>